<evidence type="ECO:0000256" key="6">
    <source>
        <dbReference type="ARBA" id="ARBA00022801"/>
    </source>
</evidence>
<evidence type="ECO:0000256" key="8">
    <source>
        <dbReference type="ARBA" id="ARBA00023157"/>
    </source>
</evidence>
<evidence type="ECO:0000256" key="7">
    <source>
        <dbReference type="ARBA" id="ARBA00022824"/>
    </source>
</evidence>
<dbReference type="PANTHER" id="PTHR11371">
    <property type="entry name" value="DEOXYRIBONUCLEASE"/>
    <property type="match status" value="1"/>
</dbReference>
<evidence type="ECO:0000259" key="14">
    <source>
        <dbReference type="Pfam" id="PF03372"/>
    </source>
</evidence>
<sequence length="343" mass="38664">MCRLVVAPLLILLVGGTEAFRICAFNAHRLTLTKVTKESVMDTLVQSEFQDSQGYTEKLCLEKQNNNNNNKKLILARCDIMVLQEVVDSSQNTVPFLLQKLKSIFDSSRSYTFLNSSLLGRSTYKEKYVYIYRGNGGGVDLEERSGGGGWSDKTQIVNFYQYNDTDDIFAREPFVAQFTLPSKILPSVVLVPLHTTPKDVEKELNALYHVFLDVSQRWQNENVILLGDFNADCASLSKKRLNSLLLRTTAGFHWVIPDGEDTTVRASTNCTYDRIVMHGRGCQMLLKAAATFDFPKRFQLTEEEALRISDHYPVEVELSQAPQGIPPHCLAILLLSLLPSQLD</sequence>
<gene>
    <name evidence="15" type="ORF">APTSU1_001813400</name>
</gene>
<dbReference type="SUPFAM" id="SSF56219">
    <property type="entry name" value="DNase I-like"/>
    <property type="match status" value="1"/>
</dbReference>
<comment type="subcellular location">
    <subcellularLocation>
        <location evidence="1">Endoplasmic reticulum</location>
    </subcellularLocation>
</comment>
<dbReference type="PROSITE" id="PS00918">
    <property type="entry name" value="DNASE_I_2"/>
    <property type="match status" value="1"/>
</dbReference>
<protein>
    <recommendedName>
        <fullName evidence="10">Deoxyribonuclease-1-like 1</fullName>
    </recommendedName>
    <alternativeName>
        <fullName evidence="12">DNase X</fullName>
    </alternativeName>
    <alternativeName>
        <fullName evidence="11">Deoxyribonuclease I-like 1</fullName>
    </alternativeName>
</protein>
<keyword evidence="5" id="KW-0255">Endonuclease</keyword>
<dbReference type="PANTHER" id="PTHR11371:SF28">
    <property type="entry name" value="DEOXYRIBONUCLEASE-1-LIKE 1"/>
    <property type="match status" value="1"/>
</dbReference>
<dbReference type="SMART" id="SM00476">
    <property type="entry name" value="DNaseIc"/>
    <property type="match status" value="1"/>
</dbReference>
<evidence type="ECO:0000256" key="13">
    <source>
        <dbReference type="SAM" id="SignalP"/>
    </source>
</evidence>
<evidence type="ECO:0000256" key="10">
    <source>
        <dbReference type="ARBA" id="ARBA00041152"/>
    </source>
</evidence>
<feature type="signal peptide" evidence="13">
    <location>
        <begin position="1"/>
        <end position="19"/>
    </location>
</feature>
<evidence type="ECO:0000256" key="3">
    <source>
        <dbReference type="ARBA" id="ARBA00022722"/>
    </source>
</evidence>
<evidence type="ECO:0000256" key="1">
    <source>
        <dbReference type="ARBA" id="ARBA00004240"/>
    </source>
</evidence>
<reference evidence="15 16" key="1">
    <citation type="submission" date="2024-08" db="EMBL/GenBank/DDBJ databases">
        <title>The draft genome of Apodemus speciosus.</title>
        <authorList>
            <person name="Nabeshima K."/>
            <person name="Suzuki S."/>
            <person name="Onuma M."/>
        </authorList>
    </citation>
    <scope>NUCLEOTIDE SEQUENCE [LARGE SCALE GENOMIC DNA]</scope>
    <source>
        <strain evidence="15">IB14-021</strain>
    </source>
</reference>
<dbReference type="CDD" id="cd10282">
    <property type="entry name" value="DNase1"/>
    <property type="match status" value="1"/>
</dbReference>
<dbReference type="InterPro" id="IPR033125">
    <property type="entry name" value="DNASE_I_2"/>
</dbReference>
<dbReference type="Pfam" id="PF03372">
    <property type="entry name" value="Exo_endo_phos"/>
    <property type="match status" value="1"/>
</dbReference>
<dbReference type="Gene3D" id="3.60.10.10">
    <property type="entry name" value="Endonuclease/exonuclease/phosphatase"/>
    <property type="match status" value="1"/>
</dbReference>
<dbReference type="InterPro" id="IPR005135">
    <property type="entry name" value="Endo/exonuclease/phosphatase"/>
</dbReference>
<evidence type="ECO:0000313" key="16">
    <source>
        <dbReference type="Proteomes" id="UP001623349"/>
    </source>
</evidence>
<evidence type="ECO:0000256" key="12">
    <source>
        <dbReference type="ARBA" id="ARBA00043073"/>
    </source>
</evidence>
<accession>A0ABQ0FUI8</accession>
<feature type="chain" id="PRO_5046571735" description="Deoxyribonuclease-1-like 1" evidence="13">
    <location>
        <begin position="20"/>
        <end position="343"/>
    </location>
</feature>
<evidence type="ECO:0000256" key="9">
    <source>
        <dbReference type="ARBA" id="ARBA00023180"/>
    </source>
</evidence>
<organism evidence="15 16">
    <name type="scientific">Apodemus speciosus</name>
    <name type="common">Large Japanese field mouse</name>
    <dbReference type="NCBI Taxonomy" id="105296"/>
    <lineage>
        <taxon>Eukaryota</taxon>
        <taxon>Metazoa</taxon>
        <taxon>Chordata</taxon>
        <taxon>Craniata</taxon>
        <taxon>Vertebrata</taxon>
        <taxon>Euteleostomi</taxon>
        <taxon>Mammalia</taxon>
        <taxon>Eutheria</taxon>
        <taxon>Euarchontoglires</taxon>
        <taxon>Glires</taxon>
        <taxon>Rodentia</taxon>
        <taxon>Myomorpha</taxon>
        <taxon>Muroidea</taxon>
        <taxon>Muridae</taxon>
        <taxon>Murinae</taxon>
        <taxon>Apodemus</taxon>
    </lineage>
</organism>
<keyword evidence="4 13" id="KW-0732">Signal</keyword>
<name>A0ABQ0FUI8_APOSI</name>
<dbReference type="InterPro" id="IPR036691">
    <property type="entry name" value="Endo/exonu/phosph_ase_sf"/>
</dbReference>
<evidence type="ECO:0000256" key="4">
    <source>
        <dbReference type="ARBA" id="ARBA00022729"/>
    </source>
</evidence>
<proteinExistence type="inferred from homology"/>
<feature type="domain" description="Endonuclease/exonuclease/phosphatase" evidence="14">
    <location>
        <begin position="74"/>
        <end position="311"/>
    </location>
</feature>
<evidence type="ECO:0000256" key="5">
    <source>
        <dbReference type="ARBA" id="ARBA00022759"/>
    </source>
</evidence>
<evidence type="ECO:0000256" key="11">
    <source>
        <dbReference type="ARBA" id="ARBA00042003"/>
    </source>
</evidence>
<comment type="similarity">
    <text evidence="2">Belongs to the DNase I family.</text>
</comment>
<comment type="caution">
    <text evidence="15">The sequence shown here is derived from an EMBL/GenBank/DDBJ whole genome shotgun (WGS) entry which is preliminary data.</text>
</comment>
<dbReference type="EMBL" id="BAAFST010000020">
    <property type="protein sequence ID" value="GAB1302893.1"/>
    <property type="molecule type" value="Genomic_DNA"/>
</dbReference>
<keyword evidence="7" id="KW-0256">Endoplasmic reticulum</keyword>
<keyword evidence="8" id="KW-1015">Disulfide bond</keyword>
<keyword evidence="16" id="KW-1185">Reference proteome</keyword>
<keyword evidence="3" id="KW-0540">Nuclease</keyword>
<evidence type="ECO:0000313" key="15">
    <source>
        <dbReference type="EMBL" id="GAB1302893.1"/>
    </source>
</evidence>
<dbReference type="Proteomes" id="UP001623349">
    <property type="component" value="Unassembled WGS sequence"/>
</dbReference>
<keyword evidence="6" id="KW-0378">Hydrolase</keyword>
<dbReference type="InterPro" id="IPR016202">
    <property type="entry name" value="DNase_I"/>
</dbReference>
<evidence type="ECO:0000256" key="2">
    <source>
        <dbReference type="ARBA" id="ARBA00007359"/>
    </source>
</evidence>
<keyword evidence="9" id="KW-0325">Glycoprotein</keyword>
<dbReference type="PRINTS" id="PR00130">
    <property type="entry name" value="DNASEI"/>
</dbReference>